<comment type="similarity">
    <text evidence="1">Belongs to the peptidase U62 family.</text>
</comment>
<dbReference type="InterPro" id="IPR002510">
    <property type="entry name" value="Metalloprtase-TldD/E_N"/>
</dbReference>
<evidence type="ECO:0000256" key="1">
    <source>
        <dbReference type="ARBA" id="ARBA00005836"/>
    </source>
</evidence>
<proteinExistence type="inferred from homology"/>
<accession>A0A7G8BJT4</accession>
<dbReference type="Pfam" id="PF01523">
    <property type="entry name" value="PmbA_TldD_1st"/>
    <property type="match status" value="1"/>
</dbReference>
<dbReference type="GO" id="GO:0008237">
    <property type="term" value="F:metallopeptidase activity"/>
    <property type="evidence" value="ECO:0007669"/>
    <property type="project" value="InterPro"/>
</dbReference>
<dbReference type="InterPro" id="IPR047657">
    <property type="entry name" value="PmbA"/>
</dbReference>
<gene>
    <name evidence="5" type="ORF">H7849_02040</name>
</gene>
<dbReference type="GO" id="GO:0006508">
    <property type="term" value="P:proteolysis"/>
    <property type="evidence" value="ECO:0007669"/>
    <property type="project" value="InterPro"/>
</dbReference>
<feature type="domain" description="Metalloprotease TldD/E N-terminal" evidence="2">
    <location>
        <begin position="31"/>
        <end position="95"/>
    </location>
</feature>
<evidence type="ECO:0000259" key="3">
    <source>
        <dbReference type="Pfam" id="PF19289"/>
    </source>
</evidence>
<reference evidence="5 6" key="1">
    <citation type="submission" date="2020-08" db="EMBL/GenBank/DDBJ databases">
        <title>Edaphobacter telluris sp. nov. and Acidobacterium dinghuensis sp. nov., two acidobacteria isolated from forest soil.</title>
        <authorList>
            <person name="Fu J."/>
            <person name="Qiu L."/>
        </authorList>
    </citation>
    <scope>NUCLEOTIDE SEQUENCE [LARGE SCALE GENOMIC DNA]</scope>
    <source>
        <strain evidence="5">4Y35</strain>
    </source>
</reference>
<evidence type="ECO:0000259" key="2">
    <source>
        <dbReference type="Pfam" id="PF01523"/>
    </source>
</evidence>
<dbReference type="Proteomes" id="UP000515312">
    <property type="component" value="Chromosome"/>
</dbReference>
<feature type="domain" description="Metalloprotease TldD/E C-terminal" evidence="3">
    <location>
        <begin position="239"/>
        <end position="456"/>
    </location>
</feature>
<dbReference type="Gene3D" id="3.30.2290.10">
    <property type="entry name" value="PmbA/TldD superfamily"/>
    <property type="match status" value="1"/>
</dbReference>
<dbReference type="GO" id="GO:0005829">
    <property type="term" value="C:cytosol"/>
    <property type="evidence" value="ECO:0007669"/>
    <property type="project" value="TreeGrafter"/>
</dbReference>
<dbReference type="PANTHER" id="PTHR43421">
    <property type="entry name" value="METALLOPROTEASE PMBA"/>
    <property type="match status" value="1"/>
</dbReference>
<name>A0A7G8BJT4_9BACT</name>
<organism evidence="5 6">
    <name type="scientific">Alloacidobacterium dinghuense</name>
    <dbReference type="NCBI Taxonomy" id="2763107"/>
    <lineage>
        <taxon>Bacteria</taxon>
        <taxon>Pseudomonadati</taxon>
        <taxon>Acidobacteriota</taxon>
        <taxon>Terriglobia</taxon>
        <taxon>Terriglobales</taxon>
        <taxon>Acidobacteriaceae</taxon>
        <taxon>Alloacidobacterium</taxon>
    </lineage>
</organism>
<dbReference type="SUPFAM" id="SSF111283">
    <property type="entry name" value="Putative modulator of DNA gyrase, PmbA/TldD"/>
    <property type="match status" value="1"/>
</dbReference>
<sequence>MSSLSTELTTNLKQLATDVVTKARAAGATDAEVVVREGDEFSATVRLGEVETLKESGSRGIGLRVFVGQRVASTSSSDFTPEGIDHLISGALALARVTSEDPFAGLADAGEFGQLDDDLKLYHEDVYSLPTAERIDFARRCEAAAMSADTRIQNSDGGSFDAATGRKVLANSRGFVGEYRSSYCSVSTSPIAMSKNGEMQRDYWYSSARTLAKLDPPESVGAEAARRTLRRLDARRVPTQRAPIVFAPEIARSLIGAIFDAANGDSIYRGASFFTGKLGEQVAAESINVIDDGTIIGGFGSSPFDGEGLPSRRKVIVQNGVLKTYLLNTYTARKLNMQSTGNAVRGLAGNPGIGSGNLYLEADKVSPEEILRDIKTGFYVTELLGQGVNMVTGDYSRGASGLWIENGDLTFPVQEVTVAGNLKEMFRNITAIGNDLVFHSSVASPTLRIDGMTIAGE</sequence>
<dbReference type="InterPro" id="IPR045569">
    <property type="entry name" value="Metalloprtase-TldD/E_C"/>
</dbReference>
<dbReference type="AlphaFoldDB" id="A0A7G8BJT4"/>
<dbReference type="InterPro" id="IPR036059">
    <property type="entry name" value="TldD/PmbA_sf"/>
</dbReference>
<dbReference type="EMBL" id="CP060394">
    <property type="protein sequence ID" value="QNI32804.1"/>
    <property type="molecule type" value="Genomic_DNA"/>
</dbReference>
<keyword evidence="6" id="KW-1185">Reference proteome</keyword>
<dbReference type="KEGG" id="adin:H7849_02040"/>
<dbReference type="Pfam" id="PF19290">
    <property type="entry name" value="PmbA_TldD_2nd"/>
    <property type="match status" value="1"/>
</dbReference>
<feature type="domain" description="Metalloprotease TldD/E central" evidence="4">
    <location>
        <begin position="126"/>
        <end position="232"/>
    </location>
</feature>
<dbReference type="RefSeq" id="WP_186743758.1">
    <property type="nucleotide sequence ID" value="NZ_CP060394.1"/>
</dbReference>
<dbReference type="InterPro" id="IPR045570">
    <property type="entry name" value="Metalloprtase-TldD/E_cen_dom"/>
</dbReference>
<evidence type="ECO:0000259" key="4">
    <source>
        <dbReference type="Pfam" id="PF19290"/>
    </source>
</evidence>
<evidence type="ECO:0000313" key="6">
    <source>
        <dbReference type="Proteomes" id="UP000515312"/>
    </source>
</evidence>
<dbReference type="Pfam" id="PF19289">
    <property type="entry name" value="PmbA_TldD_3rd"/>
    <property type="match status" value="1"/>
</dbReference>
<dbReference type="InterPro" id="IPR035068">
    <property type="entry name" value="TldD/PmbA_N"/>
</dbReference>
<dbReference type="PANTHER" id="PTHR43421:SF1">
    <property type="entry name" value="METALLOPROTEASE PMBA"/>
    <property type="match status" value="1"/>
</dbReference>
<protein>
    <submittedName>
        <fullName evidence="5">TldD/PmbA family protein</fullName>
    </submittedName>
</protein>
<evidence type="ECO:0000313" key="5">
    <source>
        <dbReference type="EMBL" id="QNI32804.1"/>
    </source>
</evidence>